<evidence type="ECO:0000313" key="1">
    <source>
        <dbReference type="EMBL" id="KAH7309223.1"/>
    </source>
</evidence>
<reference evidence="1" key="1">
    <citation type="journal article" date="2021" name="Nat. Commun.">
        <title>Genetic determinants of endophytism in the Arabidopsis root mycobiome.</title>
        <authorList>
            <person name="Mesny F."/>
            <person name="Miyauchi S."/>
            <person name="Thiergart T."/>
            <person name="Pickel B."/>
            <person name="Atanasova L."/>
            <person name="Karlsson M."/>
            <person name="Huettel B."/>
            <person name="Barry K.W."/>
            <person name="Haridas S."/>
            <person name="Chen C."/>
            <person name="Bauer D."/>
            <person name="Andreopoulos W."/>
            <person name="Pangilinan J."/>
            <person name="LaButti K."/>
            <person name="Riley R."/>
            <person name="Lipzen A."/>
            <person name="Clum A."/>
            <person name="Drula E."/>
            <person name="Henrissat B."/>
            <person name="Kohler A."/>
            <person name="Grigoriev I.V."/>
            <person name="Martin F.M."/>
            <person name="Hacquard S."/>
        </authorList>
    </citation>
    <scope>NUCLEOTIDE SEQUENCE</scope>
    <source>
        <strain evidence="1">MPI-CAGE-CH-0235</strain>
    </source>
</reference>
<keyword evidence="2" id="KW-1185">Reference proteome</keyword>
<evidence type="ECO:0008006" key="3">
    <source>
        <dbReference type="Google" id="ProtNLM"/>
    </source>
</evidence>
<evidence type="ECO:0000313" key="2">
    <source>
        <dbReference type="Proteomes" id="UP000813444"/>
    </source>
</evidence>
<sequence length="551" mass="63658">MASLFHIPNEVFYSITSLLPNRDIKNLRLTCTRLSSHELRLDRVFLSPHPRDIEIFMCIASHDSYRGRIVELIYDDARFRRRVAHRSIGYDLDEDDPLDTHPAISPDRVIDGVPEWFICAYDDIQGDLEREPGRYITRPDHVEVAKQLESRLSIAQSYSQYQRIVDEQNETIAISADSRALQYGLKQFPCLRKVTLTAVAHGLTFRPKYETPFIRSLPYGFIYPIPRGWPESRGVLPFAVTTKAWDADGVKEKWRGLRVLLRALVTHSHSVTEFVVDVNQILTGISLRIFDNPNEEYEDLVSLVRRPNFSRFDLALFAGDPEQVNWPSYRNGLLYNMFMEAKDVQHVRLTTDLDPPEDIKMPAPYGTDGSEYFLPLRSLFPVHQWTQLRHFGLARFIVKQDDLTSFLADMPPTLRSVELSFLSFIRIGGGSYLGLLLDMREKLKWHERHTSERPKLTIFVDIDPPLFGRYVDISTEAEAVVYKNGKTPFADQDYPELDSGNSVYRDLEVGIERNMFNSADDCPFAEDDTLVKLGVYTEFDWPHPKPYLKNL</sequence>
<dbReference type="Proteomes" id="UP000813444">
    <property type="component" value="Unassembled WGS sequence"/>
</dbReference>
<dbReference type="AlphaFoldDB" id="A0A8K0SIT0"/>
<organism evidence="1 2">
    <name type="scientific">Stachybotrys elegans</name>
    <dbReference type="NCBI Taxonomy" id="80388"/>
    <lineage>
        <taxon>Eukaryota</taxon>
        <taxon>Fungi</taxon>
        <taxon>Dikarya</taxon>
        <taxon>Ascomycota</taxon>
        <taxon>Pezizomycotina</taxon>
        <taxon>Sordariomycetes</taxon>
        <taxon>Hypocreomycetidae</taxon>
        <taxon>Hypocreales</taxon>
        <taxon>Stachybotryaceae</taxon>
        <taxon>Stachybotrys</taxon>
    </lineage>
</organism>
<proteinExistence type="predicted"/>
<protein>
    <recommendedName>
        <fullName evidence="3">F-box domain-containing protein</fullName>
    </recommendedName>
</protein>
<gene>
    <name evidence="1" type="ORF">B0I35DRAFT_441726</name>
</gene>
<dbReference type="EMBL" id="JAGPNK010000014">
    <property type="protein sequence ID" value="KAH7309223.1"/>
    <property type="molecule type" value="Genomic_DNA"/>
</dbReference>
<accession>A0A8K0SIT0</accession>
<name>A0A8K0SIT0_9HYPO</name>
<comment type="caution">
    <text evidence="1">The sequence shown here is derived from an EMBL/GenBank/DDBJ whole genome shotgun (WGS) entry which is preliminary data.</text>
</comment>
<dbReference type="OrthoDB" id="5422579at2759"/>